<dbReference type="GO" id="GO:0007584">
    <property type="term" value="P:response to nutrient"/>
    <property type="evidence" value="ECO:0007669"/>
    <property type="project" value="TreeGrafter"/>
</dbReference>
<evidence type="ECO:0000256" key="3">
    <source>
        <dbReference type="ARBA" id="ARBA00012277"/>
    </source>
</evidence>
<dbReference type="Proteomes" id="UP000541352">
    <property type="component" value="Unassembled WGS sequence"/>
</dbReference>
<comment type="function">
    <text evidence="2">E1 component of the 2-oxoglutarate dehydrogenase (OGDH) complex which catalyzes the decarboxylation of 2-oxoglutarate, the first step in the conversion of 2-oxoglutarate to succinyl-CoA and CO(2).</text>
</comment>
<evidence type="ECO:0000313" key="7">
    <source>
        <dbReference type="EMBL" id="MBB3837127.1"/>
    </source>
</evidence>
<comment type="caution">
    <text evidence="7">The sequence shown here is derived from an EMBL/GenBank/DDBJ whole genome shotgun (WGS) entry which is preliminary data.</text>
</comment>
<dbReference type="Pfam" id="PF02780">
    <property type="entry name" value="Transketolase_C"/>
    <property type="match status" value="1"/>
</dbReference>
<evidence type="ECO:0000256" key="1">
    <source>
        <dbReference type="ARBA" id="ARBA00001964"/>
    </source>
</evidence>
<dbReference type="Gene3D" id="3.40.50.970">
    <property type="match status" value="2"/>
</dbReference>
<comment type="cofactor">
    <cofactor evidence="1">
        <name>thiamine diphosphate</name>
        <dbReference type="ChEBI" id="CHEBI:58937"/>
    </cofactor>
</comment>
<dbReference type="GO" id="GO:0009083">
    <property type="term" value="P:branched-chain amino acid catabolic process"/>
    <property type="evidence" value="ECO:0007669"/>
    <property type="project" value="TreeGrafter"/>
</dbReference>
<keyword evidence="5" id="KW-0786">Thiamine pyrophosphate</keyword>
<dbReference type="Pfam" id="PF02779">
    <property type="entry name" value="Transket_pyr"/>
    <property type="match status" value="1"/>
</dbReference>
<evidence type="ECO:0000259" key="6">
    <source>
        <dbReference type="SMART" id="SM00861"/>
    </source>
</evidence>
<dbReference type="CDD" id="cd02000">
    <property type="entry name" value="TPP_E1_PDC_ADC_BCADC"/>
    <property type="match status" value="1"/>
</dbReference>
<accession>A0A7W5ZGX2</accession>
<dbReference type="AlphaFoldDB" id="A0A7W5ZGX2"/>
<dbReference type="RefSeq" id="WP_183971888.1">
    <property type="nucleotide sequence ID" value="NZ_JACIBY010000002.1"/>
</dbReference>
<keyword evidence="8" id="KW-1185">Reference proteome</keyword>
<evidence type="ECO:0000313" key="8">
    <source>
        <dbReference type="Proteomes" id="UP000541352"/>
    </source>
</evidence>
<dbReference type="InterPro" id="IPR009014">
    <property type="entry name" value="Transketo_C/PFOR_II"/>
</dbReference>
<dbReference type="EMBL" id="JACIBY010000002">
    <property type="protein sequence ID" value="MBB3837127.1"/>
    <property type="molecule type" value="Genomic_DNA"/>
</dbReference>
<evidence type="ECO:0000256" key="4">
    <source>
        <dbReference type="ARBA" id="ARBA00023002"/>
    </source>
</evidence>
<organism evidence="7 8">
    <name type="scientific">Runella defluvii</name>
    <dbReference type="NCBI Taxonomy" id="370973"/>
    <lineage>
        <taxon>Bacteria</taxon>
        <taxon>Pseudomonadati</taxon>
        <taxon>Bacteroidota</taxon>
        <taxon>Cytophagia</taxon>
        <taxon>Cytophagales</taxon>
        <taxon>Spirosomataceae</taxon>
        <taxon>Runella</taxon>
    </lineage>
</organism>
<dbReference type="EC" id="1.2.4.4" evidence="3"/>
<protein>
    <recommendedName>
        <fullName evidence="3">3-methyl-2-oxobutanoate dehydrogenase (2-methylpropanoyl-transferring)</fullName>
        <ecNumber evidence="3">1.2.4.4</ecNumber>
    </recommendedName>
</protein>
<reference evidence="7 8" key="1">
    <citation type="submission" date="2020-08" db="EMBL/GenBank/DDBJ databases">
        <title>Genomic Encyclopedia of Type Strains, Phase IV (KMG-IV): sequencing the most valuable type-strain genomes for metagenomic binning, comparative biology and taxonomic classification.</title>
        <authorList>
            <person name="Goeker M."/>
        </authorList>
    </citation>
    <scope>NUCLEOTIDE SEQUENCE [LARGE SCALE GENOMIC DNA]</scope>
    <source>
        <strain evidence="7 8">DSM 17976</strain>
    </source>
</reference>
<sequence>MIENELATDLIALTRQNILDDYRLVCESRQASLLGRKDVMGGRAKFGIFGDGKELAQIAMAKAFRKGDFRSGYYRDQTVVAALGGLTWQQFFSQLYGHADVEFEPHTAGRSMNNHYTTRYLDENGLWKPQTTTYNHINDLAPTAGQIPRSVGLAYASKLYRGNENLHGMTDFSHNGDEITFATIGDASTSQGMFWETMNAAGVLQVPLLMSVWDDGFGISVPVEYQTTKASISKALGGLQREEGTNGIEIFTVKAWDYVGLIETYQKAAELCRTHHIPVLVHVEEVTQPQGHSTSGSHTRYKSAKRLQWEQECDCNLKFKEWILTNGYASPEELEEIDEHAKKLIRQERNNAWKVYSEAILHEQNEVLALLQTAAHESRFTSDLLKISDELKREIVPLHRYNTSAIRKALRFLRFEPSATRNALVEWLAKNAEVNHDRFSSHLYSESPESPLKVTPVAAQYLQDAPLLDGYQIIRANFDALFEQDPRIVAMGEDVGKIGDVNQGFAGLQEKYGELRITDTGIRETSIIGQGIGLAIRGLKPIVEIQYFDYIFYTLATLTDDLASLHYRTKGGQKAPLIIRTRGHRLEGIWHSGSPMGSVIHSLRGLHVCVPRDLTQAAGMYNTLLRGDDPALVVEPLNGYRLKEYLPSNLGKFCVPLGEPEVLREGTDLTIVTYGSMCRIVQEAAEQLSQLDISVELIDIQTLLPFDIHHSIVDSIKKTNRVIFADEDMPGGASAYMMQQVLDGQNAYQWLDSAPRCVSAKPHRPAYSSDGDYYSKPNVEDIVEAAYSLIHEANPQQFPALY</sequence>
<dbReference type="SMART" id="SM00861">
    <property type="entry name" value="Transket_pyr"/>
    <property type="match status" value="1"/>
</dbReference>
<dbReference type="Gene3D" id="3.40.50.920">
    <property type="match status" value="1"/>
</dbReference>
<keyword evidence="7" id="KW-0670">Pyruvate</keyword>
<dbReference type="PANTHER" id="PTHR42980:SF1">
    <property type="entry name" value="2-OXOISOVALERATE DEHYDROGENASE SUBUNIT BETA, MITOCHONDRIAL"/>
    <property type="match status" value="1"/>
</dbReference>
<dbReference type="InterPro" id="IPR001017">
    <property type="entry name" value="DH_E1"/>
</dbReference>
<evidence type="ECO:0000256" key="2">
    <source>
        <dbReference type="ARBA" id="ARBA00003906"/>
    </source>
</evidence>
<dbReference type="PANTHER" id="PTHR42980">
    <property type="entry name" value="2-OXOISOVALERATE DEHYDROGENASE SUBUNIT BETA-RELATED"/>
    <property type="match status" value="1"/>
</dbReference>
<evidence type="ECO:0000256" key="5">
    <source>
        <dbReference type="ARBA" id="ARBA00023052"/>
    </source>
</evidence>
<keyword evidence="4" id="KW-0560">Oxidoreductase</keyword>
<dbReference type="InterPro" id="IPR005475">
    <property type="entry name" value="Transketolase-like_Pyr-bd"/>
</dbReference>
<feature type="domain" description="Transketolase-like pyrimidine-binding" evidence="6">
    <location>
        <begin position="468"/>
        <end position="642"/>
    </location>
</feature>
<dbReference type="GO" id="GO:0003863">
    <property type="term" value="F:branched-chain 2-oxo acid dehydrogenase activity"/>
    <property type="evidence" value="ECO:0007669"/>
    <property type="project" value="UniProtKB-EC"/>
</dbReference>
<gene>
    <name evidence="7" type="ORF">FHS57_001121</name>
</gene>
<name>A0A7W5ZGX2_9BACT</name>
<dbReference type="InterPro" id="IPR033248">
    <property type="entry name" value="Transketolase_C"/>
</dbReference>
<dbReference type="Pfam" id="PF00676">
    <property type="entry name" value="E1_dh"/>
    <property type="match status" value="1"/>
</dbReference>
<dbReference type="SUPFAM" id="SSF52922">
    <property type="entry name" value="TK C-terminal domain-like"/>
    <property type="match status" value="1"/>
</dbReference>
<proteinExistence type="predicted"/>
<dbReference type="InterPro" id="IPR029061">
    <property type="entry name" value="THDP-binding"/>
</dbReference>
<dbReference type="SUPFAM" id="SSF52518">
    <property type="entry name" value="Thiamin diphosphate-binding fold (THDP-binding)"/>
    <property type="match status" value="2"/>
</dbReference>